<dbReference type="GO" id="GO:0005829">
    <property type="term" value="C:cytosol"/>
    <property type="evidence" value="ECO:0007669"/>
    <property type="project" value="TreeGrafter"/>
</dbReference>
<dbReference type="Pfam" id="PF00814">
    <property type="entry name" value="TsaD"/>
    <property type="match status" value="1"/>
</dbReference>
<organism evidence="2">
    <name type="scientific">Jonesiaceae bacterium BS-20</name>
    <dbReference type="NCBI Taxonomy" id="3120821"/>
    <lineage>
        <taxon>Bacteria</taxon>
        <taxon>Bacillati</taxon>
        <taxon>Actinomycetota</taxon>
        <taxon>Actinomycetes</taxon>
        <taxon>Micrococcales</taxon>
        <taxon>Jonesiaceae</taxon>
    </lineage>
</organism>
<evidence type="ECO:0000313" key="2">
    <source>
        <dbReference type="EMBL" id="XBH20606.1"/>
    </source>
</evidence>
<dbReference type="InterPro" id="IPR000905">
    <property type="entry name" value="Gcp-like_dom"/>
</dbReference>
<dbReference type="EC" id="2.3.1.234" evidence="2"/>
<sequence>MTILAIDTSAAVSAALVQLDGTELASVVIHEQRRHAEQLAPLIADLLSQTGLSSTDITAVAVGTGPAPFTGLRVGLVSAQTFALGVGAQTFGVSSLDALGAQAAIELDLAPGTEILVTADARRKEIYFARYEVLDRVNFEVPTLRLITEPSVDKATQVVSDGHADGALVVGPGAVLYKEAFAGQTVAESDELVAVNPTVLARIALARRQAGKAQPTTPLYLRRPDAQVPAARKRALA</sequence>
<dbReference type="PANTHER" id="PTHR11735:SF11">
    <property type="entry name" value="TRNA THREONYLCARBAMOYLADENOSINE BIOSYNTHESIS PROTEIN TSAB"/>
    <property type="match status" value="1"/>
</dbReference>
<keyword evidence="2" id="KW-0012">Acyltransferase</keyword>
<dbReference type="InterPro" id="IPR043129">
    <property type="entry name" value="ATPase_NBD"/>
</dbReference>
<accession>A0AAU7DT19</accession>
<dbReference type="PANTHER" id="PTHR11735">
    <property type="entry name" value="TRNA N6-ADENOSINE THREONYLCARBAMOYLTRANSFERASE"/>
    <property type="match status" value="1"/>
</dbReference>
<feature type="domain" description="Gcp-like" evidence="1">
    <location>
        <begin position="32"/>
        <end position="163"/>
    </location>
</feature>
<evidence type="ECO:0000259" key="1">
    <source>
        <dbReference type="Pfam" id="PF00814"/>
    </source>
</evidence>
<dbReference type="AlphaFoldDB" id="A0AAU7DT19"/>
<proteinExistence type="predicted"/>
<dbReference type="GO" id="GO:0002949">
    <property type="term" value="P:tRNA threonylcarbamoyladenosine modification"/>
    <property type="evidence" value="ECO:0007669"/>
    <property type="project" value="InterPro"/>
</dbReference>
<dbReference type="EMBL" id="CP146203">
    <property type="protein sequence ID" value="XBH20606.1"/>
    <property type="molecule type" value="Genomic_DNA"/>
</dbReference>
<protein>
    <submittedName>
        <fullName evidence="2">tRNA (Adenosine(37)-N6)-threonylcarbamoyltransferase complex dimerization subunit type 1 TsaB</fullName>
        <ecNumber evidence="2">2.3.1.234</ecNumber>
    </submittedName>
</protein>
<dbReference type="CDD" id="cd24032">
    <property type="entry name" value="ASKHA_NBD_TsaB"/>
    <property type="match status" value="1"/>
</dbReference>
<name>A0AAU7DT19_9MICO</name>
<gene>
    <name evidence="2" type="primary">tsaB</name>
    <name evidence="2" type="ORF">V5R04_10205</name>
</gene>
<dbReference type="NCBIfam" id="TIGR03725">
    <property type="entry name" value="T6A_YeaZ"/>
    <property type="match status" value="1"/>
</dbReference>
<keyword evidence="2" id="KW-0808">Transferase</keyword>
<dbReference type="SUPFAM" id="SSF53067">
    <property type="entry name" value="Actin-like ATPase domain"/>
    <property type="match status" value="2"/>
</dbReference>
<dbReference type="GO" id="GO:0061711">
    <property type="term" value="F:tRNA N(6)-L-threonylcarbamoyladenine synthase activity"/>
    <property type="evidence" value="ECO:0007669"/>
    <property type="project" value="UniProtKB-EC"/>
</dbReference>
<dbReference type="Gene3D" id="3.30.420.40">
    <property type="match status" value="2"/>
</dbReference>
<reference evidence="2" key="1">
    <citation type="submission" date="2024-02" db="EMBL/GenBank/DDBJ databases">
        <title>Tomenella chthoni gen. nov. sp. nov., a member of the family Jonesiaceae isolated from bat guano.</title>
        <authorList>
            <person name="Miller S.L."/>
            <person name="King J."/>
            <person name="Sankaranarayanan K."/>
            <person name="Lawson P.A."/>
        </authorList>
    </citation>
    <scope>NUCLEOTIDE SEQUENCE</scope>
    <source>
        <strain evidence="2">BS-20</strain>
    </source>
</reference>
<dbReference type="InterPro" id="IPR022496">
    <property type="entry name" value="T6A_TsaB"/>
</dbReference>